<dbReference type="STRING" id="763034.HMPREF9446_02372"/>
<feature type="transmembrane region" description="Helical" evidence="1">
    <location>
        <begin position="67"/>
        <end position="87"/>
    </location>
</feature>
<name>F3PUE8_9BACE</name>
<dbReference type="GeneID" id="86049902"/>
<dbReference type="eggNOG" id="ENOG5031EUR">
    <property type="taxonomic scope" value="Bacteria"/>
</dbReference>
<feature type="transmembrane region" description="Helical" evidence="1">
    <location>
        <begin position="164"/>
        <end position="183"/>
    </location>
</feature>
<organism evidence="2 3">
    <name type="scientific">Bacteroides fluxus YIT 12057</name>
    <dbReference type="NCBI Taxonomy" id="763034"/>
    <lineage>
        <taxon>Bacteria</taxon>
        <taxon>Pseudomonadati</taxon>
        <taxon>Bacteroidota</taxon>
        <taxon>Bacteroidia</taxon>
        <taxon>Bacteroidales</taxon>
        <taxon>Bacteroidaceae</taxon>
        <taxon>Bacteroides</taxon>
    </lineage>
</organism>
<feature type="transmembrane region" description="Helical" evidence="1">
    <location>
        <begin position="336"/>
        <end position="360"/>
    </location>
</feature>
<gene>
    <name evidence="2" type="ORF">HMPREF9446_02372</name>
</gene>
<feature type="transmembrane region" description="Helical" evidence="1">
    <location>
        <begin position="40"/>
        <end position="60"/>
    </location>
</feature>
<dbReference type="AlphaFoldDB" id="F3PUE8"/>
<keyword evidence="1" id="KW-0472">Membrane</keyword>
<keyword evidence="3" id="KW-1185">Reference proteome</keyword>
<feature type="transmembrane region" description="Helical" evidence="1">
    <location>
        <begin position="195"/>
        <end position="212"/>
    </location>
</feature>
<feature type="transmembrane region" description="Helical" evidence="1">
    <location>
        <begin position="12"/>
        <end position="34"/>
    </location>
</feature>
<dbReference type="HOGENOM" id="CLU_658346_0_0_10"/>
<dbReference type="Proteomes" id="UP000003416">
    <property type="component" value="Unassembled WGS sequence"/>
</dbReference>
<feature type="transmembrane region" description="Helical" evidence="1">
    <location>
        <begin position="129"/>
        <end position="152"/>
    </location>
</feature>
<dbReference type="RefSeq" id="WP_009125627.1">
    <property type="nucleotide sequence ID" value="NZ_GL882642.1"/>
</dbReference>
<feature type="transmembrane region" description="Helical" evidence="1">
    <location>
        <begin position="218"/>
        <end position="242"/>
    </location>
</feature>
<evidence type="ECO:0000313" key="3">
    <source>
        <dbReference type="Proteomes" id="UP000003416"/>
    </source>
</evidence>
<protein>
    <submittedName>
        <fullName evidence="2">Conserved domain protein</fullName>
    </submittedName>
</protein>
<keyword evidence="1" id="KW-1133">Transmembrane helix</keyword>
<keyword evidence="1" id="KW-0812">Transmembrane</keyword>
<evidence type="ECO:0000256" key="1">
    <source>
        <dbReference type="SAM" id="Phobius"/>
    </source>
</evidence>
<dbReference type="EMBL" id="AFBN01000045">
    <property type="protein sequence ID" value="EGF56171.1"/>
    <property type="molecule type" value="Genomic_DNA"/>
</dbReference>
<accession>F3PUE8</accession>
<comment type="caution">
    <text evidence="2">The sequence shown here is derived from an EMBL/GenBank/DDBJ whole genome shotgun (WGS) entry which is preliminary data.</text>
</comment>
<sequence>MNLFVKKCSRLKIFDVLVVLSVLTCFTSAPYIGYYLFGHSYALVSGGLSIGVFLLAYCYLDSHIDIWMKVVLLFMLSFIFYGCLMIIVTQELSDFRKGVGMAMKCIYVLGSCLIIRSKYEKYLNIFMKVNALIVLMSIILFLILLIGIQWPSTDFLKQDGRMHYLYFPLGATNARYLFGYFTFIRIAGFADEPGALALILTYLLVLNEFTFKSNKYRIIFFIGGIMTFSMAFMITIVPILYYWFRIGLFKIKKFFVLGILFASLSIYFVIQNDDIYKGLDTLIFNRFEKDDSGNYNGDNRSFAIPLQKQAFQSSPILGVGFSIDNVYKYNLGYPSFYSYLAMHGLFGYLFFYIPFLYIAVKYIKRNELLLLLAIALNYLQRPSIEEMFPLICFSLIFYSSSTTFKLKYDNGNNSIIK</sequence>
<proteinExistence type="predicted"/>
<feature type="transmembrane region" description="Helical" evidence="1">
    <location>
        <begin position="99"/>
        <end position="117"/>
    </location>
</feature>
<reference evidence="2 3" key="1">
    <citation type="submission" date="2011-02" db="EMBL/GenBank/DDBJ databases">
        <authorList>
            <person name="Weinstock G."/>
            <person name="Sodergren E."/>
            <person name="Clifton S."/>
            <person name="Fulton L."/>
            <person name="Fulton B."/>
            <person name="Courtney L."/>
            <person name="Fronick C."/>
            <person name="Harrison M."/>
            <person name="Strong C."/>
            <person name="Farmer C."/>
            <person name="Delahaunty K."/>
            <person name="Markovic C."/>
            <person name="Hall O."/>
            <person name="Minx P."/>
            <person name="Tomlinson C."/>
            <person name="Mitreva M."/>
            <person name="Hou S."/>
            <person name="Chen J."/>
            <person name="Wollam A."/>
            <person name="Pepin K.H."/>
            <person name="Johnson M."/>
            <person name="Bhonagiri V."/>
            <person name="Zhang X."/>
            <person name="Suruliraj S."/>
            <person name="Warren W."/>
            <person name="Chinwalla A."/>
            <person name="Mardis E.R."/>
            <person name="Wilson R.K."/>
        </authorList>
    </citation>
    <scope>NUCLEOTIDE SEQUENCE [LARGE SCALE GENOMIC DNA]</scope>
    <source>
        <strain evidence="2 3">YIT 12057</strain>
    </source>
</reference>
<evidence type="ECO:0000313" key="2">
    <source>
        <dbReference type="EMBL" id="EGF56171.1"/>
    </source>
</evidence>
<feature type="transmembrane region" description="Helical" evidence="1">
    <location>
        <begin position="254"/>
        <end position="270"/>
    </location>
</feature>